<comment type="caution">
    <text evidence="8">The sequence shown here is derived from an EMBL/GenBank/DDBJ whole genome shotgun (WGS) entry which is preliminary data.</text>
</comment>
<sequence>RCVCQGGSDLHQPQDKVSVAVGEMLTLECTTSSVTDPGGVRWLKGWGSENKTVYDQRMPSSFPRVMRAVDGSDTDFTIRIRNVTAEDMGTYYCVKFTKGDRDRGEDKVSQCGRGTEVSVHEIALVPGMVAAAVVLCFLLLLGLFVALCMYRRKRQGGVGSPCPARTVAMGSFSSVPVQCCAGTPGTLRFVLSTSSFCTLNEQTSSKEENNIHYADLQPLPAAPRRSRSPGAAPTEYASLRAAAK</sequence>
<dbReference type="PROSITE" id="PS50835">
    <property type="entry name" value="IG_LIKE"/>
    <property type="match status" value="1"/>
</dbReference>
<dbReference type="InterPro" id="IPR003599">
    <property type="entry name" value="Ig_sub"/>
</dbReference>
<keyword evidence="1" id="KW-0732">Signal</keyword>
<dbReference type="InterPro" id="IPR036179">
    <property type="entry name" value="Ig-like_dom_sf"/>
</dbReference>
<accession>A0A851VE83</accession>
<protein>
    <submittedName>
        <fullName evidence="8">SIRBL protein</fullName>
    </submittedName>
</protein>
<keyword evidence="9" id="KW-1185">Reference proteome</keyword>
<evidence type="ECO:0000256" key="3">
    <source>
        <dbReference type="ARBA" id="ARBA00023180"/>
    </source>
</evidence>
<dbReference type="EMBL" id="WBNE01000078">
    <property type="protein sequence ID" value="NXD41074.1"/>
    <property type="molecule type" value="Genomic_DNA"/>
</dbReference>
<keyword evidence="6" id="KW-1133">Transmembrane helix</keyword>
<dbReference type="Pfam" id="PF07686">
    <property type="entry name" value="V-set"/>
    <property type="match status" value="1"/>
</dbReference>
<keyword evidence="4" id="KW-0393">Immunoglobulin domain</keyword>
<reference evidence="8" key="1">
    <citation type="submission" date="2019-09" db="EMBL/GenBank/DDBJ databases">
        <title>Bird 10,000 Genomes (B10K) Project - Family phase.</title>
        <authorList>
            <person name="Zhang G."/>
        </authorList>
    </citation>
    <scope>NUCLEOTIDE SEQUENCE</scope>
    <source>
        <strain evidence="8">OUT-0061</strain>
        <tissue evidence="8">Blood</tissue>
    </source>
</reference>
<dbReference type="InterPro" id="IPR013106">
    <property type="entry name" value="Ig_V-set"/>
</dbReference>
<name>A0A851VE83_9PASS</name>
<feature type="non-terminal residue" evidence="8">
    <location>
        <position position="1"/>
    </location>
</feature>
<keyword evidence="2" id="KW-1015">Disulfide bond</keyword>
<organism evidence="8 9">
    <name type="scientific">Copsychus sechellarum</name>
    <dbReference type="NCBI Taxonomy" id="797021"/>
    <lineage>
        <taxon>Eukaryota</taxon>
        <taxon>Metazoa</taxon>
        <taxon>Chordata</taxon>
        <taxon>Craniata</taxon>
        <taxon>Vertebrata</taxon>
        <taxon>Euteleostomi</taxon>
        <taxon>Archelosauria</taxon>
        <taxon>Archosauria</taxon>
        <taxon>Dinosauria</taxon>
        <taxon>Saurischia</taxon>
        <taxon>Theropoda</taxon>
        <taxon>Coelurosauria</taxon>
        <taxon>Aves</taxon>
        <taxon>Neognathae</taxon>
        <taxon>Neoaves</taxon>
        <taxon>Telluraves</taxon>
        <taxon>Australaves</taxon>
        <taxon>Passeriformes</taxon>
        <taxon>Muscicapidae</taxon>
        <taxon>Copsychus</taxon>
    </lineage>
</organism>
<proteinExistence type="predicted"/>
<feature type="region of interest" description="Disordered" evidence="5">
    <location>
        <begin position="218"/>
        <end position="244"/>
    </location>
</feature>
<dbReference type="PANTHER" id="PTHR19971">
    <property type="entry name" value="SIGNAL-REGULATORY PROTEIN BETA"/>
    <property type="match status" value="1"/>
</dbReference>
<feature type="non-terminal residue" evidence="8">
    <location>
        <position position="244"/>
    </location>
</feature>
<keyword evidence="3" id="KW-0325">Glycoprotein</keyword>
<dbReference type="FunFam" id="2.60.40.10:FF:000295">
    <property type="entry name" value="Tyrosine-protein phosphatase non-receptor type substrate 1"/>
    <property type="match status" value="1"/>
</dbReference>
<dbReference type="SUPFAM" id="SSF48726">
    <property type="entry name" value="Immunoglobulin"/>
    <property type="match status" value="1"/>
</dbReference>
<dbReference type="InterPro" id="IPR007110">
    <property type="entry name" value="Ig-like_dom"/>
</dbReference>
<dbReference type="Gene3D" id="2.60.40.10">
    <property type="entry name" value="Immunoglobulins"/>
    <property type="match status" value="1"/>
</dbReference>
<evidence type="ECO:0000256" key="5">
    <source>
        <dbReference type="SAM" id="MobiDB-lite"/>
    </source>
</evidence>
<keyword evidence="6" id="KW-0472">Membrane</keyword>
<dbReference type="Proteomes" id="UP000659062">
    <property type="component" value="Unassembled WGS sequence"/>
</dbReference>
<dbReference type="AlphaFoldDB" id="A0A851VE83"/>
<gene>
    <name evidence="8" type="primary">Sirpb1</name>
    <name evidence="8" type="ORF">COPSEC_R09986</name>
</gene>
<dbReference type="InterPro" id="IPR051755">
    <property type="entry name" value="Ig-like_CS_Receptor"/>
</dbReference>
<evidence type="ECO:0000259" key="7">
    <source>
        <dbReference type="PROSITE" id="PS50835"/>
    </source>
</evidence>
<dbReference type="SMART" id="SM00409">
    <property type="entry name" value="IG"/>
    <property type="match status" value="1"/>
</dbReference>
<evidence type="ECO:0000256" key="2">
    <source>
        <dbReference type="ARBA" id="ARBA00023157"/>
    </source>
</evidence>
<dbReference type="OrthoDB" id="6370831at2759"/>
<dbReference type="InterPro" id="IPR013783">
    <property type="entry name" value="Ig-like_fold"/>
</dbReference>
<evidence type="ECO:0000313" key="9">
    <source>
        <dbReference type="Proteomes" id="UP000659062"/>
    </source>
</evidence>
<dbReference type="SMART" id="SM00406">
    <property type="entry name" value="IGv"/>
    <property type="match status" value="1"/>
</dbReference>
<feature type="domain" description="Ig-like" evidence="7">
    <location>
        <begin position="22"/>
        <end position="109"/>
    </location>
</feature>
<evidence type="ECO:0000256" key="1">
    <source>
        <dbReference type="ARBA" id="ARBA00022729"/>
    </source>
</evidence>
<keyword evidence="6" id="KW-0812">Transmembrane</keyword>
<evidence type="ECO:0000256" key="4">
    <source>
        <dbReference type="ARBA" id="ARBA00023319"/>
    </source>
</evidence>
<feature type="transmembrane region" description="Helical" evidence="6">
    <location>
        <begin position="128"/>
        <end position="150"/>
    </location>
</feature>
<evidence type="ECO:0000313" key="8">
    <source>
        <dbReference type="EMBL" id="NXD41074.1"/>
    </source>
</evidence>
<evidence type="ECO:0000256" key="6">
    <source>
        <dbReference type="SAM" id="Phobius"/>
    </source>
</evidence>